<dbReference type="Proteomes" id="UP000657075">
    <property type="component" value="Unassembled WGS sequence"/>
</dbReference>
<reference evidence="2" key="4">
    <citation type="journal article" date="2023" name="Microbiol. Resour. Announc.">
        <title>Complete Genome Sequence of Vulcanisaeta souniana Strain IC-059, a Hyperthermophilic Archaeon Isolated from Hot Spring Water in Japan.</title>
        <authorList>
            <person name="Kato S."/>
            <person name="Itoh T."/>
            <person name="Wu L."/>
            <person name="Ma J."/>
            <person name="Ohkuma M."/>
        </authorList>
    </citation>
    <scope>NUCLEOTIDE SEQUENCE</scope>
    <source>
        <strain evidence="2">JCM 11219</strain>
    </source>
</reference>
<dbReference type="OrthoDB" id="27496at2157"/>
<gene>
    <name evidence="3" type="ORF">GCM10007112_08240</name>
    <name evidence="2" type="ORF">Vsou_06050</name>
</gene>
<dbReference type="RefSeq" id="WP_188602795.1">
    <property type="nucleotide sequence ID" value="NZ_AP026830.1"/>
</dbReference>
<dbReference type="EMBL" id="AP026830">
    <property type="protein sequence ID" value="BDR91512.1"/>
    <property type="molecule type" value="Genomic_DNA"/>
</dbReference>
<evidence type="ECO:0000313" key="2">
    <source>
        <dbReference type="EMBL" id="BDR91512.1"/>
    </source>
</evidence>
<protein>
    <submittedName>
        <fullName evidence="3">Uncharacterized protein</fullName>
    </submittedName>
</protein>
<name>A0A830E8B7_9CREN</name>
<dbReference type="GeneID" id="76206161"/>
<dbReference type="AlphaFoldDB" id="A0A830E8B7"/>
<keyword evidence="1" id="KW-1133">Transmembrane helix</keyword>
<reference evidence="3" key="1">
    <citation type="journal article" date="2014" name="Int. J. Syst. Evol. Microbiol.">
        <title>Complete genome sequence of Corynebacterium casei LMG S-19264T (=DSM 44701T), isolated from a smear-ripened cheese.</title>
        <authorList>
            <consortium name="US DOE Joint Genome Institute (JGI-PGF)"/>
            <person name="Walter F."/>
            <person name="Albersmeier A."/>
            <person name="Kalinowski J."/>
            <person name="Ruckert C."/>
        </authorList>
    </citation>
    <scope>NUCLEOTIDE SEQUENCE</scope>
    <source>
        <strain evidence="3">JCM 11219</strain>
    </source>
</reference>
<reference evidence="3" key="2">
    <citation type="submission" date="2020-09" db="EMBL/GenBank/DDBJ databases">
        <authorList>
            <person name="Sun Q."/>
            <person name="Ohkuma M."/>
        </authorList>
    </citation>
    <scope>NUCLEOTIDE SEQUENCE</scope>
    <source>
        <strain evidence="3">JCM 11219</strain>
    </source>
</reference>
<feature type="transmembrane region" description="Helical" evidence="1">
    <location>
        <begin position="162"/>
        <end position="185"/>
    </location>
</feature>
<evidence type="ECO:0000256" key="1">
    <source>
        <dbReference type="SAM" id="Phobius"/>
    </source>
</evidence>
<feature type="transmembrane region" description="Helical" evidence="1">
    <location>
        <begin position="191"/>
        <end position="212"/>
    </location>
</feature>
<feature type="transmembrane region" description="Helical" evidence="1">
    <location>
        <begin position="83"/>
        <end position="103"/>
    </location>
</feature>
<keyword evidence="1" id="KW-0472">Membrane</keyword>
<evidence type="ECO:0000313" key="4">
    <source>
        <dbReference type="Proteomes" id="UP000657075"/>
    </source>
</evidence>
<accession>A0A830E8B7</accession>
<keyword evidence="5" id="KW-1185">Reference proteome</keyword>
<feature type="transmembrane region" description="Helical" evidence="1">
    <location>
        <begin position="12"/>
        <end position="29"/>
    </location>
</feature>
<feature type="transmembrane region" description="Helical" evidence="1">
    <location>
        <begin position="232"/>
        <end position="251"/>
    </location>
</feature>
<dbReference type="Proteomes" id="UP001060771">
    <property type="component" value="Chromosome"/>
</dbReference>
<organism evidence="3 4">
    <name type="scientific">Vulcanisaeta souniana JCM 11219</name>
    <dbReference type="NCBI Taxonomy" id="1293586"/>
    <lineage>
        <taxon>Archaea</taxon>
        <taxon>Thermoproteota</taxon>
        <taxon>Thermoprotei</taxon>
        <taxon>Thermoproteales</taxon>
        <taxon>Thermoproteaceae</taxon>
        <taxon>Vulcanisaeta</taxon>
    </lineage>
</organism>
<reference evidence="5" key="3">
    <citation type="submission" date="2022-09" db="EMBL/GenBank/DDBJ databases">
        <title>Complete genome sequence of Vulcanisaeta souniana.</title>
        <authorList>
            <person name="Kato S."/>
            <person name="Itoh T."/>
            <person name="Ohkuma M."/>
        </authorList>
    </citation>
    <scope>NUCLEOTIDE SEQUENCE [LARGE SCALE GENOMIC DNA]</scope>
    <source>
        <strain evidence="5">JCM 11219</strain>
    </source>
</reference>
<dbReference type="EMBL" id="BMNM01000002">
    <property type="protein sequence ID" value="GGI73740.1"/>
    <property type="molecule type" value="Genomic_DNA"/>
</dbReference>
<evidence type="ECO:0000313" key="5">
    <source>
        <dbReference type="Proteomes" id="UP001060771"/>
    </source>
</evidence>
<keyword evidence="1" id="KW-0812">Transmembrane</keyword>
<evidence type="ECO:0000313" key="3">
    <source>
        <dbReference type="EMBL" id="GGI73740.1"/>
    </source>
</evidence>
<feature type="transmembrane region" description="Helical" evidence="1">
    <location>
        <begin position="41"/>
        <end position="63"/>
    </location>
</feature>
<sequence>MQKITFSRKSPRVWLLAGIISVAIIIAIMSMPEVLEPLAKYIVKSMGSYWLIAVLIVGVIHGLKPDEHTWPITVTYGLMQRNVRGVITAVSVFASALTLVWTLMSALVGELMGLLNTSVLDPYVDIIVGITMIGIATYLVFGKHRDHHDVKTADYRLIWIHGLAAAFGGDFFIVLILTIVIVPMITTGLSFLVGFMFGFGSWLAQTIIVLAIYKGVVKSVGDWSVVAEAGRIALGILGLFMIWLGVYSFLFPND</sequence>
<proteinExistence type="predicted"/>
<feature type="transmembrane region" description="Helical" evidence="1">
    <location>
        <begin position="123"/>
        <end position="141"/>
    </location>
</feature>